<proteinExistence type="predicted"/>
<reference evidence="1" key="2">
    <citation type="journal article" date="2015" name="Fish Shellfish Immunol.">
        <title>Early steps in the European eel (Anguilla anguilla)-Vibrio vulnificus interaction in the gills: Role of the RtxA13 toxin.</title>
        <authorList>
            <person name="Callol A."/>
            <person name="Pajuelo D."/>
            <person name="Ebbesson L."/>
            <person name="Teles M."/>
            <person name="MacKenzie S."/>
            <person name="Amaro C."/>
        </authorList>
    </citation>
    <scope>NUCLEOTIDE SEQUENCE</scope>
</reference>
<protein>
    <submittedName>
        <fullName evidence="1">Uncharacterized protein</fullName>
    </submittedName>
</protein>
<name>A0A0E9XN90_ANGAN</name>
<sequence length="35" mass="3953">MTADWTLKDRTAVADFIPFQKQIVLQPPHINAASK</sequence>
<organism evidence="1">
    <name type="scientific">Anguilla anguilla</name>
    <name type="common">European freshwater eel</name>
    <name type="synonym">Muraena anguilla</name>
    <dbReference type="NCBI Taxonomy" id="7936"/>
    <lineage>
        <taxon>Eukaryota</taxon>
        <taxon>Metazoa</taxon>
        <taxon>Chordata</taxon>
        <taxon>Craniata</taxon>
        <taxon>Vertebrata</taxon>
        <taxon>Euteleostomi</taxon>
        <taxon>Actinopterygii</taxon>
        <taxon>Neopterygii</taxon>
        <taxon>Teleostei</taxon>
        <taxon>Anguilliformes</taxon>
        <taxon>Anguillidae</taxon>
        <taxon>Anguilla</taxon>
    </lineage>
</organism>
<evidence type="ECO:0000313" key="1">
    <source>
        <dbReference type="EMBL" id="JAI04130.1"/>
    </source>
</evidence>
<reference evidence="1" key="1">
    <citation type="submission" date="2014-11" db="EMBL/GenBank/DDBJ databases">
        <authorList>
            <person name="Amaro Gonzalez C."/>
        </authorList>
    </citation>
    <scope>NUCLEOTIDE SEQUENCE</scope>
</reference>
<accession>A0A0E9XN90</accession>
<dbReference type="AlphaFoldDB" id="A0A0E9XN90"/>
<dbReference type="EMBL" id="GBXM01004448">
    <property type="protein sequence ID" value="JAI04130.1"/>
    <property type="molecule type" value="Transcribed_RNA"/>
</dbReference>